<keyword evidence="2" id="KW-1185">Reference proteome</keyword>
<protein>
    <recommendedName>
        <fullName evidence="3">DUF1848 domain-containing protein</fullName>
    </recommendedName>
</protein>
<proteinExistence type="predicted"/>
<dbReference type="RefSeq" id="WP_078931577.1">
    <property type="nucleotide sequence ID" value="NZ_FUXC01000012.1"/>
</dbReference>
<name>A0A1T4Q5J6_9SPIR</name>
<dbReference type="GeneID" id="303368067"/>
<dbReference type="Pfam" id="PF08902">
    <property type="entry name" value="DUF1848"/>
    <property type="match status" value="1"/>
</dbReference>
<evidence type="ECO:0000313" key="2">
    <source>
        <dbReference type="Proteomes" id="UP000190395"/>
    </source>
</evidence>
<dbReference type="InterPro" id="IPR014998">
    <property type="entry name" value="DUF1848"/>
</dbReference>
<sequence length="308" mass="35946">MIIFASGRTDIPAFYSEWFINRIRAGFVDVRNPYVPQKVTRYRLEPKIVDCLVFCTKNPKPLIPYLDELKNFGTYFFVTITPYGKEIEPNVPEKQTVIETFAELSQKLGKEKVCWRYDPIFVDSTYTVATHIREFKKMCEKLSPYTDRCVISFVDLYSKTIKKFPELKEVNENDQKFLAGSFARIAGEYGIKIESCAEKLDLSDYGVQKGECISKELIERITNVRLSKNVHQILRKHCSCLPTRDIGYYNSCPNLCKYCYTNYDEKTVQKNFLQHDKNSSFLIGNSRPNDIIQQAKQETFKDSQLFMF</sequence>
<dbReference type="EMBL" id="FUXC01000012">
    <property type="protein sequence ID" value="SJZ98956.1"/>
    <property type="molecule type" value="Genomic_DNA"/>
</dbReference>
<dbReference type="Proteomes" id="UP000190395">
    <property type="component" value="Unassembled WGS sequence"/>
</dbReference>
<evidence type="ECO:0000313" key="1">
    <source>
        <dbReference type="EMBL" id="SJZ98956.1"/>
    </source>
</evidence>
<dbReference type="AlphaFoldDB" id="A0A1T4Q5J6"/>
<accession>A0A1T4Q5J6</accession>
<organism evidence="1 2">
    <name type="scientific">Treponema berlinense</name>
    <dbReference type="NCBI Taxonomy" id="225004"/>
    <lineage>
        <taxon>Bacteria</taxon>
        <taxon>Pseudomonadati</taxon>
        <taxon>Spirochaetota</taxon>
        <taxon>Spirochaetia</taxon>
        <taxon>Spirochaetales</taxon>
        <taxon>Treponemataceae</taxon>
        <taxon>Treponema</taxon>
    </lineage>
</organism>
<gene>
    <name evidence="1" type="ORF">SAMN02745152_01840</name>
</gene>
<evidence type="ECO:0008006" key="3">
    <source>
        <dbReference type="Google" id="ProtNLM"/>
    </source>
</evidence>
<reference evidence="1 2" key="1">
    <citation type="submission" date="2017-02" db="EMBL/GenBank/DDBJ databases">
        <authorList>
            <person name="Peterson S.W."/>
        </authorList>
    </citation>
    <scope>NUCLEOTIDE SEQUENCE [LARGE SCALE GENOMIC DNA]</scope>
    <source>
        <strain evidence="1 2">ATCC BAA-909</strain>
    </source>
</reference>
<dbReference type="OrthoDB" id="9771212at2"/>